<accession>A0A2W7S4Y6</accession>
<dbReference type="Pfam" id="PF13439">
    <property type="entry name" value="Glyco_transf_4"/>
    <property type="match status" value="1"/>
</dbReference>
<feature type="domain" description="Glycosyl transferase family 1" evidence="1">
    <location>
        <begin position="202"/>
        <end position="357"/>
    </location>
</feature>
<dbReference type="InterPro" id="IPR050194">
    <property type="entry name" value="Glycosyltransferase_grp1"/>
</dbReference>
<dbReference type="InterPro" id="IPR028098">
    <property type="entry name" value="Glyco_trans_4-like_N"/>
</dbReference>
<dbReference type="GO" id="GO:0016757">
    <property type="term" value="F:glycosyltransferase activity"/>
    <property type="evidence" value="ECO:0007669"/>
    <property type="project" value="InterPro"/>
</dbReference>
<dbReference type="AlphaFoldDB" id="A0A2W7S4Y6"/>
<evidence type="ECO:0000259" key="1">
    <source>
        <dbReference type="Pfam" id="PF00534"/>
    </source>
</evidence>
<dbReference type="PANTHER" id="PTHR45947:SF15">
    <property type="entry name" value="TEICHURONIC ACID BIOSYNTHESIS GLYCOSYLTRANSFERASE TUAC-RELATED"/>
    <property type="match status" value="1"/>
</dbReference>
<dbReference type="Proteomes" id="UP000249720">
    <property type="component" value="Unassembled WGS sequence"/>
</dbReference>
<dbReference type="InterPro" id="IPR001296">
    <property type="entry name" value="Glyco_trans_1"/>
</dbReference>
<evidence type="ECO:0000313" key="3">
    <source>
        <dbReference type="EMBL" id="PZX65910.1"/>
    </source>
</evidence>
<dbReference type="RefSeq" id="WP_111293355.1">
    <property type="nucleotide sequence ID" value="NZ_QKZV01000001.1"/>
</dbReference>
<dbReference type="PANTHER" id="PTHR45947">
    <property type="entry name" value="SULFOQUINOVOSYL TRANSFERASE SQD2"/>
    <property type="match status" value="1"/>
</dbReference>
<keyword evidence="4" id="KW-1185">Reference proteome</keyword>
<dbReference type="EMBL" id="QKZV01000001">
    <property type="protein sequence ID" value="PZX65910.1"/>
    <property type="molecule type" value="Genomic_DNA"/>
</dbReference>
<feature type="domain" description="Glycosyltransferase subfamily 4-like N-terminal" evidence="2">
    <location>
        <begin position="63"/>
        <end position="199"/>
    </location>
</feature>
<evidence type="ECO:0000259" key="2">
    <source>
        <dbReference type="Pfam" id="PF13439"/>
    </source>
</evidence>
<gene>
    <name evidence="3" type="ORF">LX80_00404</name>
</gene>
<sequence length="389" mass="44300">MQVLWLASWYPDAFEPYNGDFIQRNARAVAELMPITVIHVLQAGSNIHSKYKFEINKQQQLEEWIVYFTFKPTPIKKLNTFLYQRAYKQCYKKVLKKYLTAYGKPSIVHVHAPMRAGIIARKWCQKMHLPYIVSEHASMYAKTAIDSYFQKPIWYKNALRKVMQQAAVVTNVSFTVANSIQKIFNLSTVTVIPNLVNTQYFQFKAETQSNKFTFLHVSSLLPQKNLTGILKTFALLKNEFQQWQLVIVGPKSSVIEAEIEQLQLSAYVHLTDAIPYESVAAYMQQANALVLFSWQENAPCVIFEALCCGLPVITSSAGGAADFINENNGIIVPPGDEKALLNACRQMLQEYAKFNRFAIAKSAVRQFAQPVIASQIVTLYEPFLDKQVI</sequence>
<comment type="caution">
    <text evidence="3">The sequence shown here is derived from an EMBL/GenBank/DDBJ whole genome shotgun (WGS) entry which is preliminary data.</text>
</comment>
<reference evidence="3 4" key="1">
    <citation type="submission" date="2018-06" db="EMBL/GenBank/DDBJ databases">
        <title>Genomic Encyclopedia of Archaeal and Bacterial Type Strains, Phase II (KMG-II): from individual species to whole genera.</title>
        <authorList>
            <person name="Goeker M."/>
        </authorList>
    </citation>
    <scope>NUCLEOTIDE SEQUENCE [LARGE SCALE GENOMIC DNA]</scope>
    <source>
        <strain evidence="3 4">DSM 23241</strain>
    </source>
</reference>
<dbReference type="OrthoDB" id="9795068at2"/>
<proteinExistence type="predicted"/>
<protein>
    <submittedName>
        <fullName evidence="3">Glycosyltransferase involved in cell wall biosynthesis</fullName>
    </submittedName>
</protein>
<dbReference type="Gene3D" id="3.40.50.2000">
    <property type="entry name" value="Glycogen Phosphorylase B"/>
    <property type="match status" value="2"/>
</dbReference>
<keyword evidence="3" id="KW-0808">Transferase</keyword>
<name>A0A2W7S4Y6_9BACT</name>
<dbReference type="SUPFAM" id="SSF53756">
    <property type="entry name" value="UDP-Glycosyltransferase/glycogen phosphorylase"/>
    <property type="match status" value="1"/>
</dbReference>
<dbReference type="Pfam" id="PF00534">
    <property type="entry name" value="Glycos_transf_1"/>
    <property type="match status" value="1"/>
</dbReference>
<evidence type="ECO:0000313" key="4">
    <source>
        <dbReference type="Proteomes" id="UP000249720"/>
    </source>
</evidence>
<organism evidence="3 4">
    <name type="scientific">Hydrotalea sandarakina</name>
    <dbReference type="NCBI Taxonomy" id="1004304"/>
    <lineage>
        <taxon>Bacteria</taxon>
        <taxon>Pseudomonadati</taxon>
        <taxon>Bacteroidota</taxon>
        <taxon>Chitinophagia</taxon>
        <taxon>Chitinophagales</taxon>
        <taxon>Chitinophagaceae</taxon>
        <taxon>Hydrotalea</taxon>
    </lineage>
</organism>